<proteinExistence type="predicted"/>
<accession>A0ABD1LXT6</accession>
<organism evidence="2 3">
    <name type="scientific">Flemingia macrophylla</name>
    <dbReference type="NCBI Taxonomy" id="520843"/>
    <lineage>
        <taxon>Eukaryota</taxon>
        <taxon>Viridiplantae</taxon>
        <taxon>Streptophyta</taxon>
        <taxon>Embryophyta</taxon>
        <taxon>Tracheophyta</taxon>
        <taxon>Spermatophyta</taxon>
        <taxon>Magnoliopsida</taxon>
        <taxon>eudicotyledons</taxon>
        <taxon>Gunneridae</taxon>
        <taxon>Pentapetalae</taxon>
        <taxon>rosids</taxon>
        <taxon>fabids</taxon>
        <taxon>Fabales</taxon>
        <taxon>Fabaceae</taxon>
        <taxon>Papilionoideae</taxon>
        <taxon>50 kb inversion clade</taxon>
        <taxon>NPAAA clade</taxon>
        <taxon>indigoferoid/millettioid clade</taxon>
        <taxon>Phaseoleae</taxon>
        <taxon>Flemingia</taxon>
    </lineage>
</organism>
<gene>
    <name evidence="2" type="ORF">Fmac_021775</name>
</gene>
<dbReference type="PANTHER" id="PTHR33148:SF55">
    <property type="entry name" value="OS01G0219300 PROTEIN"/>
    <property type="match status" value="1"/>
</dbReference>
<keyword evidence="3" id="KW-1185">Reference proteome</keyword>
<dbReference type="PANTHER" id="PTHR33148">
    <property type="entry name" value="PLASTID MOVEMENT IMPAIRED PROTEIN-RELATED"/>
    <property type="match status" value="1"/>
</dbReference>
<evidence type="ECO:0000313" key="2">
    <source>
        <dbReference type="EMBL" id="KAL2328348.1"/>
    </source>
</evidence>
<feature type="compositionally biased region" description="Polar residues" evidence="1">
    <location>
        <begin position="1"/>
        <end position="11"/>
    </location>
</feature>
<reference evidence="2 3" key="1">
    <citation type="submission" date="2024-08" db="EMBL/GenBank/DDBJ databases">
        <title>Insights into the chromosomal genome structure of Flemingia macrophylla.</title>
        <authorList>
            <person name="Ding Y."/>
            <person name="Zhao Y."/>
            <person name="Bi W."/>
            <person name="Wu M."/>
            <person name="Zhao G."/>
            <person name="Gong Y."/>
            <person name="Li W."/>
            <person name="Zhang P."/>
        </authorList>
    </citation>
    <scope>NUCLEOTIDE SEQUENCE [LARGE SCALE GENOMIC DNA]</scope>
    <source>
        <strain evidence="2">DYQJB</strain>
        <tissue evidence="2">Leaf</tissue>
    </source>
</reference>
<comment type="caution">
    <text evidence="2">The sequence shown here is derived from an EMBL/GenBank/DDBJ whole genome shotgun (WGS) entry which is preliminary data.</text>
</comment>
<dbReference type="EMBL" id="JBGMDY010000007">
    <property type="protein sequence ID" value="KAL2328348.1"/>
    <property type="molecule type" value="Genomic_DNA"/>
</dbReference>
<protein>
    <submittedName>
        <fullName evidence="2">Uncharacterized protein</fullName>
    </submittedName>
</protein>
<evidence type="ECO:0000256" key="1">
    <source>
        <dbReference type="SAM" id="MobiDB-lite"/>
    </source>
</evidence>
<sequence>MGNCLRNNKVSAQDHDHDHDHENYYETPAKVEKIMKVPSAASSKRVEEISMKKKKKMVRLKMENDGACEGGGGDGNCTSVRIRVVMSKEELKRMLRCCKDEAHHTSLEQLLDAVRLRGGRVSEVGEADHKGITSWKPSLDSIPEDI</sequence>
<name>A0ABD1LXT6_9FABA</name>
<dbReference type="AlphaFoldDB" id="A0ABD1LXT6"/>
<feature type="compositionally biased region" description="Basic and acidic residues" evidence="1">
    <location>
        <begin position="12"/>
        <end position="22"/>
    </location>
</feature>
<dbReference type="Proteomes" id="UP001603857">
    <property type="component" value="Unassembled WGS sequence"/>
</dbReference>
<feature type="region of interest" description="Disordered" evidence="1">
    <location>
        <begin position="1"/>
        <end position="22"/>
    </location>
</feature>
<evidence type="ECO:0000313" key="3">
    <source>
        <dbReference type="Proteomes" id="UP001603857"/>
    </source>
</evidence>